<dbReference type="InterPro" id="IPR011990">
    <property type="entry name" value="TPR-like_helical_dom_sf"/>
</dbReference>
<comment type="similarity">
    <text evidence="1">Belongs to the CpoB family.</text>
</comment>
<dbReference type="GO" id="GO:0070206">
    <property type="term" value="P:protein trimerization"/>
    <property type="evidence" value="ECO:0007669"/>
    <property type="project" value="InterPro"/>
</dbReference>
<keyword evidence="5" id="KW-1185">Reference proteome</keyword>
<feature type="coiled-coil region" evidence="1">
    <location>
        <begin position="83"/>
        <end position="128"/>
    </location>
</feature>
<feature type="compositionally biased region" description="Low complexity" evidence="2">
    <location>
        <begin position="41"/>
        <end position="70"/>
    </location>
</feature>
<sequence length="351" mass="37017" precursor="true">MQPGITPKHTLLALMIGMAASLPAHAIEIEQRPLTPAQGSAPTRQAAPQPAPTAQQPATARPAAAAAPAPAAVNPAWDMFQQLESLQATVASLQGQVEEQQQLIERMREDLRVRYTDLDQRLELLNKQPEPAATPENGADAAAADAAGHAHADPAIDPAAAAPATPATAPVTPAAPAAGTAPVAVPVPIVEKPAATPAAQQPASTVVGNDSAADIEKQKQAYLAAYQRFRADGAPAAITAMQSFVKQYPNSIFAPNAHYWLGEFQLALEPANYQAAETSFNRVIRDYEGNPKVPSSYYKLGTIADLRGQRNEARRWMQDVLAKFPSSPEARLAQAYLDQNPANGASLGGTR</sequence>
<keyword evidence="1" id="KW-0175">Coiled coil</keyword>
<dbReference type="GO" id="GO:0030288">
    <property type="term" value="C:outer membrane-bounded periplasmic space"/>
    <property type="evidence" value="ECO:0007669"/>
    <property type="project" value="UniProtKB-UniRule"/>
</dbReference>
<dbReference type="AlphaFoldDB" id="A0A2P6AV09"/>
<dbReference type="InterPro" id="IPR032519">
    <property type="entry name" value="YbgF_tri"/>
</dbReference>
<evidence type="ECO:0000256" key="1">
    <source>
        <dbReference type="HAMAP-Rule" id="MF_02066"/>
    </source>
</evidence>
<dbReference type="InterPro" id="IPR019734">
    <property type="entry name" value="TPR_rpt"/>
</dbReference>
<reference evidence="5" key="1">
    <citation type="submission" date="2018-02" db="EMBL/GenBank/DDBJ databases">
        <title>Genome sequencing of Solimonas sp. HR-BB.</title>
        <authorList>
            <person name="Lee Y."/>
            <person name="Jeon C.O."/>
        </authorList>
    </citation>
    <scope>NUCLEOTIDE SEQUENCE [LARGE SCALE GENOMIC DNA]</scope>
    <source>
        <strain evidence="5">HR-E</strain>
    </source>
</reference>
<comment type="function">
    <text evidence="1">Mediates coordination of peptidoglycan synthesis and outer membrane constriction during cell division.</text>
</comment>
<feature type="chain" id="PRO_5015207038" description="Cell division coordinator CpoB" evidence="1">
    <location>
        <begin position="27"/>
        <end position="351"/>
    </location>
</feature>
<dbReference type="Pfam" id="PF16331">
    <property type="entry name" value="TolA_bind_tri"/>
    <property type="match status" value="1"/>
</dbReference>
<dbReference type="Proteomes" id="UP000243900">
    <property type="component" value="Unassembled WGS sequence"/>
</dbReference>
<dbReference type="EMBL" id="PTQZ01000009">
    <property type="protein sequence ID" value="PQA51902.1"/>
    <property type="molecule type" value="Genomic_DNA"/>
</dbReference>
<proteinExistence type="inferred from homology"/>
<gene>
    <name evidence="1" type="primary">cpoB</name>
    <name evidence="4" type="ORF">C5O18_01065</name>
</gene>
<evidence type="ECO:0000313" key="5">
    <source>
        <dbReference type="Proteomes" id="UP000243900"/>
    </source>
</evidence>
<feature type="compositionally biased region" description="Low complexity" evidence="2">
    <location>
        <begin position="131"/>
        <end position="147"/>
    </location>
</feature>
<dbReference type="GO" id="GO:0043093">
    <property type="term" value="P:FtsZ-dependent cytokinesis"/>
    <property type="evidence" value="ECO:0007669"/>
    <property type="project" value="UniProtKB-UniRule"/>
</dbReference>
<feature type="signal peptide" evidence="1">
    <location>
        <begin position="1"/>
        <end position="26"/>
    </location>
</feature>
<keyword evidence="1" id="KW-0132">Cell division</keyword>
<comment type="subcellular location">
    <subcellularLocation>
        <location evidence="1">Periplasm</location>
    </subcellularLocation>
</comment>
<name>A0A2P6AV09_9GAMM</name>
<evidence type="ECO:0000256" key="2">
    <source>
        <dbReference type="SAM" id="MobiDB-lite"/>
    </source>
</evidence>
<dbReference type="InterPro" id="IPR034706">
    <property type="entry name" value="CpoB"/>
</dbReference>
<keyword evidence="1" id="KW-0732">Signal</keyword>
<accession>A0A2P6AV09</accession>
<feature type="region of interest" description="Disordered" evidence="2">
    <location>
        <begin position="36"/>
        <end position="70"/>
    </location>
</feature>
<dbReference type="RefSeq" id="WP_105191034.1">
    <property type="nucleotide sequence ID" value="NZ_PTQZ01000009.1"/>
</dbReference>
<feature type="region of interest" description="Disordered" evidence="2">
    <location>
        <begin position="128"/>
        <end position="151"/>
    </location>
</feature>
<dbReference type="OrthoDB" id="9768142at2"/>
<dbReference type="Gene3D" id="1.20.5.110">
    <property type="match status" value="1"/>
</dbReference>
<dbReference type="HAMAP" id="MF_02066">
    <property type="entry name" value="CpoB"/>
    <property type="match status" value="1"/>
</dbReference>
<keyword evidence="1" id="KW-0131">Cell cycle</keyword>
<dbReference type="SUPFAM" id="SSF48452">
    <property type="entry name" value="TPR-like"/>
    <property type="match status" value="1"/>
</dbReference>
<protein>
    <recommendedName>
        <fullName evidence="1">Cell division coordinator CpoB</fullName>
    </recommendedName>
</protein>
<dbReference type="Gene3D" id="1.25.40.10">
    <property type="entry name" value="Tetratricopeptide repeat domain"/>
    <property type="match status" value="1"/>
</dbReference>
<organism evidence="4 5">
    <name type="scientific">Amnimonas aquatica</name>
    <dbReference type="NCBI Taxonomy" id="2094561"/>
    <lineage>
        <taxon>Bacteria</taxon>
        <taxon>Pseudomonadati</taxon>
        <taxon>Pseudomonadota</taxon>
        <taxon>Gammaproteobacteria</taxon>
        <taxon>Moraxellales</taxon>
        <taxon>Moraxellaceae</taxon>
        <taxon>Amnimonas</taxon>
    </lineage>
</organism>
<comment type="caution">
    <text evidence="4">The sequence shown here is derived from an EMBL/GenBank/DDBJ whole genome shotgun (WGS) entry which is preliminary data.</text>
</comment>
<keyword evidence="1" id="KW-0574">Periplasm</keyword>
<dbReference type="Pfam" id="PF13174">
    <property type="entry name" value="TPR_6"/>
    <property type="match status" value="2"/>
</dbReference>
<feature type="domain" description="YbgF trimerisation" evidence="3">
    <location>
        <begin position="78"/>
        <end position="131"/>
    </location>
</feature>
<evidence type="ECO:0000259" key="3">
    <source>
        <dbReference type="Pfam" id="PF16331"/>
    </source>
</evidence>
<evidence type="ECO:0000313" key="4">
    <source>
        <dbReference type="EMBL" id="PQA51902.1"/>
    </source>
</evidence>